<dbReference type="NCBIfam" id="TIGR01525">
    <property type="entry name" value="ATPase-IB_hvy"/>
    <property type="match status" value="1"/>
</dbReference>
<evidence type="ECO:0000256" key="5">
    <source>
        <dbReference type="ARBA" id="ARBA00022967"/>
    </source>
</evidence>
<dbReference type="Gene3D" id="2.70.150.10">
    <property type="entry name" value="Calcium-transporting ATPase, cytoplasmic transduction domain A"/>
    <property type="match status" value="1"/>
</dbReference>
<comment type="similarity">
    <text evidence="2 8">Belongs to the cation transport ATPase (P-type) (TC 3.A.3) family. Type IB subfamily.</text>
</comment>
<dbReference type="InterPro" id="IPR008250">
    <property type="entry name" value="ATPase_P-typ_transduc_dom_A_sf"/>
</dbReference>
<dbReference type="NCBIfam" id="TIGR01512">
    <property type="entry name" value="ATPase-IB2_Cd"/>
    <property type="match status" value="1"/>
</dbReference>
<feature type="domain" description="P-type ATPase A" evidence="9">
    <location>
        <begin position="129"/>
        <end position="228"/>
    </location>
</feature>
<dbReference type="EMBL" id="SLXQ01000008">
    <property type="protein sequence ID" value="TCP49977.1"/>
    <property type="molecule type" value="Genomic_DNA"/>
</dbReference>
<dbReference type="GO" id="GO:0005886">
    <property type="term" value="C:plasma membrane"/>
    <property type="evidence" value="ECO:0007669"/>
    <property type="project" value="UniProtKB-SubCell"/>
</dbReference>
<dbReference type="GO" id="GO:0016887">
    <property type="term" value="F:ATP hydrolysis activity"/>
    <property type="evidence" value="ECO:0007669"/>
    <property type="project" value="InterPro"/>
</dbReference>
<keyword evidence="4 8" id="KW-0479">Metal-binding</keyword>
<comment type="subcellular location">
    <subcellularLocation>
        <location evidence="1">Cell membrane</location>
        <topology evidence="1">Multi-pass membrane protein</topology>
    </subcellularLocation>
</comment>
<dbReference type="InterPro" id="IPR023214">
    <property type="entry name" value="HAD_sf"/>
</dbReference>
<evidence type="ECO:0000256" key="2">
    <source>
        <dbReference type="ARBA" id="ARBA00006024"/>
    </source>
</evidence>
<evidence type="ECO:0000313" key="11">
    <source>
        <dbReference type="Proteomes" id="UP000294911"/>
    </source>
</evidence>
<keyword evidence="8" id="KW-1003">Cell membrane</keyword>
<dbReference type="SFLD" id="SFLDS00003">
    <property type="entry name" value="Haloacid_Dehalogenase"/>
    <property type="match status" value="1"/>
</dbReference>
<protein>
    <submittedName>
        <fullName evidence="10">Cation-transporting ATPase G</fullName>
    </submittedName>
</protein>
<dbReference type="AlphaFoldDB" id="A0A4R2QKW8"/>
<dbReference type="InterPro" id="IPR036412">
    <property type="entry name" value="HAD-like_sf"/>
</dbReference>
<dbReference type="InterPro" id="IPR023298">
    <property type="entry name" value="ATPase_P-typ_TM_dom_sf"/>
</dbReference>
<evidence type="ECO:0000259" key="9">
    <source>
        <dbReference type="Pfam" id="PF00122"/>
    </source>
</evidence>
<dbReference type="PANTHER" id="PTHR48085">
    <property type="entry name" value="CADMIUM/ZINC-TRANSPORTING ATPASE HMA2-RELATED"/>
    <property type="match status" value="1"/>
</dbReference>
<feature type="transmembrane region" description="Helical" evidence="8">
    <location>
        <begin position="278"/>
        <end position="303"/>
    </location>
</feature>
<evidence type="ECO:0000256" key="7">
    <source>
        <dbReference type="ARBA" id="ARBA00023136"/>
    </source>
</evidence>
<dbReference type="InterPro" id="IPR051014">
    <property type="entry name" value="Cation_Transport_ATPase_IB"/>
</dbReference>
<dbReference type="SUPFAM" id="SSF81653">
    <property type="entry name" value="Calcium ATPase, transduction domain A"/>
    <property type="match status" value="1"/>
</dbReference>
<dbReference type="InterPro" id="IPR018303">
    <property type="entry name" value="ATPase_P-typ_P_site"/>
</dbReference>
<evidence type="ECO:0000256" key="1">
    <source>
        <dbReference type="ARBA" id="ARBA00004651"/>
    </source>
</evidence>
<dbReference type="Gene3D" id="3.40.1110.10">
    <property type="entry name" value="Calcium-transporting ATPase, cytoplasmic domain N"/>
    <property type="match status" value="1"/>
</dbReference>
<dbReference type="SUPFAM" id="SSF56784">
    <property type="entry name" value="HAD-like"/>
    <property type="match status" value="1"/>
</dbReference>
<name>A0A4R2QKW8_9PSEU</name>
<feature type="transmembrane region" description="Helical" evidence="8">
    <location>
        <begin position="245"/>
        <end position="266"/>
    </location>
</feature>
<dbReference type="InterPro" id="IPR023299">
    <property type="entry name" value="ATPase_P-typ_cyto_dom_N"/>
</dbReference>
<dbReference type="SFLD" id="SFLDG00002">
    <property type="entry name" value="C1.7:_P-type_atpase_like"/>
    <property type="match status" value="1"/>
</dbReference>
<evidence type="ECO:0000256" key="6">
    <source>
        <dbReference type="ARBA" id="ARBA00022989"/>
    </source>
</evidence>
<dbReference type="PROSITE" id="PS00154">
    <property type="entry name" value="ATPASE_E1_E2"/>
    <property type="match status" value="1"/>
</dbReference>
<dbReference type="Pfam" id="PF00122">
    <property type="entry name" value="E1-E2_ATPase"/>
    <property type="match status" value="1"/>
</dbReference>
<dbReference type="InterPro" id="IPR027256">
    <property type="entry name" value="P-typ_ATPase_IB"/>
</dbReference>
<feature type="transmembrane region" description="Helical" evidence="8">
    <location>
        <begin position="23"/>
        <end position="44"/>
    </location>
</feature>
<dbReference type="GO" id="GO:0015086">
    <property type="term" value="F:cadmium ion transmembrane transporter activity"/>
    <property type="evidence" value="ECO:0007669"/>
    <property type="project" value="TreeGrafter"/>
</dbReference>
<dbReference type="RefSeq" id="WP_132878295.1">
    <property type="nucleotide sequence ID" value="NZ_SLXQ01000008.1"/>
</dbReference>
<dbReference type="InterPro" id="IPR059000">
    <property type="entry name" value="ATPase_P-type_domA"/>
</dbReference>
<dbReference type="Gene3D" id="3.40.50.1000">
    <property type="entry name" value="HAD superfamily/HAD-like"/>
    <property type="match status" value="1"/>
</dbReference>
<sequence>MSADCCADEAADEPRRLWRTPGLILAVAAGLLLGAGLLAGWFGAVLAESPLLGLATVAGGLAFVPGALRALWHRQLGVGTLMTIALVGALLLGQLTEAAMLAFLFSISEALEKYSLARTRRGLRSLLALVPERARVVRDGRDVVIPPSELRVGDQLLVRAGERVASDGVVRAGRSSVDTAAITGESMPVEVGKGDDVFAGSINAHGVLTIEVTTTVADNSLAKIVRVVRDAQRRKGNRQRLADRLARPLVPAIMVLAALVAGLGAALGDPATWAERALVVLVAAAPCALAISVPVTVIAAVGAASRIGLLVKGGAALETLGAVRTVALDKTGTLTSNNPTVTEVVPAEGVCAERVLAVAAALEARSEHPLASAILASTTEPVAADEVTSVPGAGLCGTVAGTPARLGKPGWIDTDLFAAEVSRLQDAGATVAGVEHDGVVLGVLGIRDNLRPEAAETVRALHGAGLRLAMLTGDNQRTAKALARQTGIDDVHAGLLPADKAAIVERLAGPTAMVGDGVNDAPALATADVGIAVGAMGTDVAIETADVALLGTDLRHLPQALWHARRARAIMLQNIALSAAIVLTLVPLAAVGILGLATVVLIHELAEVLVIANGLRAGRLRPLVRRARIANGAVPR</sequence>
<dbReference type="CDD" id="cd02079">
    <property type="entry name" value="P-type_ATPase_HM"/>
    <property type="match status" value="1"/>
</dbReference>
<dbReference type="InterPro" id="IPR001757">
    <property type="entry name" value="P_typ_ATPase"/>
</dbReference>
<dbReference type="FunFam" id="2.70.150.10:FF:000002">
    <property type="entry name" value="Copper-transporting ATPase 1, putative"/>
    <property type="match status" value="1"/>
</dbReference>
<dbReference type="PRINTS" id="PR00941">
    <property type="entry name" value="CDATPASE"/>
</dbReference>
<accession>A0A4R2QKW8</accession>
<keyword evidence="5" id="KW-1278">Translocase</keyword>
<dbReference type="OrthoDB" id="7059309at2"/>
<dbReference type="NCBIfam" id="TIGR01494">
    <property type="entry name" value="ATPase_P-type"/>
    <property type="match status" value="1"/>
</dbReference>
<keyword evidence="8" id="KW-0067">ATP-binding</keyword>
<dbReference type="Pfam" id="PF00702">
    <property type="entry name" value="Hydrolase"/>
    <property type="match status" value="1"/>
</dbReference>
<dbReference type="GO" id="GO:0019829">
    <property type="term" value="F:ATPase-coupled monoatomic cation transmembrane transporter activity"/>
    <property type="evidence" value="ECO:0007669"/>
    <property type="project" value="InterPro"/>
</dbReference>
<keyword evidence="3 8" id="KW-0812">Transmembrane</keyword>
<dbReference type="PANTHER" id="PTHR48085:SF5">
    <property type="entry name" value="CADMIUM_ZINC-TRANSPORTING ATPASE HMA4-RELATED"/>
    <property type="match status" value="1"/>
</dbReference>
<proteinExistence type="inferred from homology"/>
<dbReference type="PRINTS" id="PR00119">
    <property type="entry name" value="CATATPASE"/>
</dbReference>
<keyword evidence="6 8" id="KW-1133">Transmembrane helix</keyword>
<dbReference type="GO" id="GO:0046872">
    <property type="term" value="F:metal ion binding"/>
    <property type="evidence" value="ECO:0007669"/>
    <property type="project" value="UniProtKB-KW"/>
</dbReference>
<keyword evidence="11" id="KW-1185">Reference proteome</keyword>
<comment type="caution">
    <text evidence="10">The sequence shown here is derived from an EMBL/GenBank/DDBJ whole genome shotgun (WGS) entry which is preliminary data.</text>
</comment>
<dbReference type="SFLD" id="SFLDF00027">
    <property type="entry name" value="p-type_atpase"/>
    <property type="match status" value="1"/>
</dbReference>
<organism evidence="10 11">
    <name type="scientific">Tamaricihabitans halophyticus</name>
    <dbReference type="NCBI Taxonomy" id="1262583"/>
    <lineage>
        <taxon>Bacteria</taxon>
        <taxon>Bacillati</taxon>
        <taxon>Actinomycetota</taxon>
        <taxon>Actinomycetes</taxon>
        <taxon>Pseudonocardiales</taxon>
        <taxon>Pseudonocardiaceae</taxon>
        <taxon>Tamaricihabitans</taxon>
    </lineage>
</organism>
<evidence type="ECO:0000313" key="10">
    <source>
        <dbReference type="EMBL" id="TCP49977.1"/>
    </source>
</evidence>
<feature type="transmembrane region" description="Helical" evidence="8">
    <location>
        <begin position="575"/>
        <end position="602"/>
    </location>
</feature>
<feature type="transmembrane region" description="Helical" evidence="8">
    <location>
        <begin position="51"/>
        <end position="72"/>
    </location>
</feature>
<dbReference type="GO" id="GO:0005524">
    <property type="term" value="F:ATP binding"/>
    <property type="evidence" value="ECO:0007669"/>
    <property type="project" value="UniProtKB-UniRule"/>
</dbReference>
<keyword evidence="7 8" id="KW-0472">Membrane</keyword>
<keyword evidence="8" id="KW-0547">Nucleotide-binding</keyword>
<evidence type="ECO:0000256" key="3">
    <source>
        <dbReference type="ARBA" id="ARBA00022692"/>
    </source>
</evidence>
<dbReference type="SUPFAM" id="SSF81665">
    <property type="entry name" value="Calcium ATPase, transmembrane domain M"/>
    <property type="match status" value="1"/>
</dbReference>
<reference evidence="10 11" key="1">
    <citation type="submission" date="2019-03" db="EMBL/GenBank/DDBJ databases">
        <title>Genomic Encyclopedia of Type Strains, Phase IV (KMG-IV): sequencing the most valuable type-strain genomes for metagenomic binning, comparative biology and taxonomic classification.</title>
        <authorList>
            <person name="Goeker M."/>
        </authorList>
    </citation>
    <scope>NUCLEOTIDE SEQUENCE [LARGE SCALE GENOMIC DNA]</scope>
    <source>
        <strain evidence="10 11">DSM 45765</strain>
    </source>
</reference>
<evidence type="ECO:0000256" key="8">
    <source>
        <dbReference type="RuleBase" id="RU362081"/>
    </source>
</evidence>
<dbReference type="InterPro" id="IPR044492">
    <property type="entry name" value="P_typ_ATPase_HD_dom"/>
</dbReference>
<dbReference type="Proteomes" id="UP000294911">
    <property type="component" value="Unassembled WGS sequence"/>
</dbReference>
<evidence type="ECO:0000256" key="4">
    <source>
        <dbReference type="ARBA" id="ARBA00022723"/>
    </source>
</evidence>
<gene>
    <name evidence="10" type="ORF">EV191_10863</name>
</gene>
<feature type="transmembrane region" description="Helical" evidence="8">
    <location>
        <begin position="84"/>
        <end position="111"/>
    </location>
</feature>